<dbReference type="Proteomes" id="UP001140293">
    <property type="component" value="Unassembled WGS sequence"/>
</dbReference>
<gene>
    <name evidence="1" type="ORF">H7I41_22575</name>
</gene>
<evidence type="ECO:0000313" key="2">
    <source>
        <dbReference type="Proteomes" id="UP001140293"/>
    </source>
</evidence>
<organism evidence="1 2">
    <name type="scientific">[Mycobacterium] manitobense</name>
    <dbReference type="NCBI Taxonomy" id="190147"/>
    <lineage>
        <taxon>Bacteria</taxon>
        <taxon>Bacillati</taxon>
        <taxon>Actinomycetota</taxon>
        <taxon>Actinomycetes</taxon>
        <taxon>Mycobacteriales</taxon>
        <taxon>Mycobacteriaceae</taxon>
        <taxon>Mycolicibacterium</taxon>
    </lineage>
</organism>
<dbReference type="AlphaFoldDB" id="A0A9X3BQ21"/>
<proteinExistence type="predicted"/>
<evidence type="ECO:0000313" key="1">
    <source>
        <dbReference type="EMBL" id="MCV7172710.1"/>
    </source>
</evidence>
<dbReference type="RefSeq" id="WP_264014882.1">
    <property type="nucleotide sequence ID" value="NZ_JACKSJ010000197.1"/>
</dbReference>
<comment type="caution">
    <text evidence="1">The sequence shown here is derived from an EMBL/GenBank/DDBJ whole genome shotgun (WGS) entry which is preliminary data.</text>
</comment>
<accession>A0A9X3BQ21</accession>
<sequence>MTAKAFHEIDRELAAGTDDVASMSAALFELDAHPGMAHVRRYSPSGVTAQRWAHAEETLRRLWDFLTQAMSALDSARTARDRSGLDDVRLAELRHMLRELPQTLDDTRAVIRVLDAVDEIDSQVAHGLAPIMTRLDEVGAGYPPEIVELLDIAATDPLSLTASGVTERLTAIAEWAALRENWTEALADTAGAVDLVRAAFAGAAGTRRRVEQQVLTAPLPTLPDPEPALRRQLRSLTEVDPAALQELRRRIDATLREIRADEAVAQGLLDRRDELTGRLRGYQAKAARLGLVEDADLVSSMRIATGLLSRRPCDLRAVTRAVADYQQVIASKRGRAG</sequence>
<keyword evidence="2" id="KW-1185">Reference proteome</keyword>
<reference evidence="1" key="2">
    <citation type="journal article" date="2022" name="BMC Genomics">
        <title>Comparative genome analysis of mycobacteria focusing on tRNA and non-coding RNA.</title>
        <authorList>
            <person name="Behra P.R.K."/>
            <person name="Pettersson B.M.F."/>
            <person name="Ramesh M."/>
            <person name="Das S."/>
            <person name="Dasgupta S."/>
            <person name="Kirsebom L.A."/>
        </authorList>
    </citation>
    <scope>NUCLEOTIDE SEQUENCE</scope>
    <source>
        <strain evidence="1">DSM 44615</strain>
    </source>
</reference>
<reference evidence="1" key="1">
    <citation type="submission" date="2020-07" db="EMBL/GenBank/DDBJ databases">
        <authorList>
            <person name="Pettersson B.M.F."/>
            <person name="Behra P.R.K."/>
            <person name="Ramesh M."/>
            <person name="Das S."/>
            <person name="Dasgupta S."/>
            <person name="Kirsebom L.A."/>
        </authorList>
    </citation>
    <scope>NUCLEOTIDE SEQUENCE</scope>
    <source>
        <strain evidence="1">DSM 44615</strain>
    </source>
</reference>
<dbReference type="EMBL" id="JACKSJ010000197">
    <property type="protein sequence ID" value="MCV7172710.1"/>
    <property type="molecule type" value="Genomic_DNA"/>
</dbReference>
<name>A0A9X3BQ21_9MYCO</name>
<protein>
    <submittedName>
        <fullName evidence="1">Uncharacterized protein</fullName>
    </submittedName>
</protein>